<dbReference type="PANTHER" id="PTHR38035:SF1">
    <property type="entry name" value="ANCILLARY SECYEG TRANSLOCON SUBUNIT"/>
    <property type="match status" value="1"/>
</dbReference>
<evidence type="ECO:0000256" key="8">
    <source>
        <dbReference type="ARBA" id="ARBA00024235"/>
    </source>
</evidence>
<feature type="domain" description="Ancillary SecYEG translocon subunit/Cell division coordinator CpoB TPR" evidence="10">
    <location>
        <begin position="17"/>
        <end position="210"/>
    </location>
</feature>
<comment type="similarity">
    <text evidence="7">Belongs to the YfgM family.</text>
</comment>
<dbReference type="STRING" id="413882.AAW51_2291"/>
<evidence type="ECO:0000313" key="12">
    <source>
        <dbReference type="Proteomes" id="UP000035352"/>
    </source>
</evidence>
<dbReference type="InterPro" id="IPR011990">
    <property type="entry name" value="TPR-like_helical_dom_sf"/>
</dbReference>
<evidence type="ECO:0000256" key="1">
    <source>
        <dbReference type="ARBA" id="ARBA00004401"/>
    </source>
</evidence>
<dbReference type="OrthoDB" id="8521102at2"/>
<evidence type="ECO:0000256" key="4">
    <source>
        <dbReference type="ARBA" id="ARBA00022989"/>
    </source>
</evidence>
<evidence type="ECO:0000256" key="2">
    <source>
        <dbReference type="ARBA" id="ARBA00022475"/>
    </source>
</evidence>
<proteinExistence type="inferred from homology"/>
<dbReference type="GO" id="GO:0005886">
    <property type="term" value="C:plasma membrane"/>
    <property type="evidence" value="ECO:0007669"/>
    <property type="project" value="UniProtKB-SubCell"/>
</dbReference>
<feature type="transmembrane region" description="Helical" evidence="9">
    <location>
        <begin position="26"/>
        <end position="44"/>
    </location>
</feature>
<dbReference type="Pfam" id="PF09976">
    <property type="entry name" value="TPR_21"/>
    <property type="match status" value="1"/>
</dbReference>
<keyword evidence="5 9" id="KW-0472">Membrane</keyword>
<dbReference type="PANTHER" id="PTHR38035">
    <property type="entry name" value="UPF0070 PROTEIN YFGM"/>
    <property type="match status" value="1"/>
</dbReference>
<evidence type="ECO:0000259" key="10">
    <source>
        <dbReference type="Pfam" id="PF09976"/>
    </source>
</evidence>
<dbReference type="KEGG" id="pbh:AAW51_2291"/>
<keyword evidence="6" id="KW-0143">Chaperone</keyword>
<organism evidence="11 12">
    <name type="scientific">Caldimonas brevitalea</name>
    <dbReference type="NCBI Taxonomy" id="413882"/>
    <lineage>
        <taxon>Bacteria</taxon>
        <taxon>Pseudomonadati</taxon>
        <taxon>Pseudomonadota</taxon>
        <taxon>Betaproteobacteria</taxon>
        <taxon>Burkholderiales</taxon>
        <taxon>Sphaerotilaceae</taxon>
        <taxon>Caldimonas</taxon>
    </lineage>
</organism>
<dbReference type="Proteomes" id="UP000035352">
    <property type="component" value="Chromosome"/>
</dbReference>
<dbReference type="PIRSF" id="PIRSF006170">
    <property type="entry name" value="YfgM"/>
    <property type="match status" value="1"/>
</dbReference>
<evidence type="ECO:0000256" key="3">
    <source>
        <dbReference type="ARBA" id="ARBA00022692"/>
    </source>
</evidence>
<dbReference type="RefSeq" id="WP_047194725.1">
    <property type="nucleotide sequence ID" value="NZ_CP011371.1"/>
</dbReference>
<evidence type="ECO:0000256" key="9">
    <source>
        <dbReference type="SAM" id="Phobius"/>
    </source>
</evidence>
<dbReference type="EMBL" id="CP011371">
    <property type="protein sequence ID" value="AKJ28982.1"/>
    <property type="molecule type" value="Genomic_DNA"/>
</dbReference>
<protein>
    <recommendedName>
        <fullName evidence="8">Ancillary SecYEG translocon subunit</fullName>
    </recommendedName>
</protein>
<dbReference type="InterPro" id="IPR018704">
    <property type="entry name" value="SecYEG/CpoB_TPR"/>
</dbReference>
<accession>A0A0G3BI01</accession>
<dbReference type="GO" id="GO:0044877">
    <property type="term" value="F:protein-containing complex binding"/>
    <property type="evidence" value="ECO:0007669"/>
    <property type="project" value="InterPro"/>
</dbReference>
<evidence type="ECO:0000313" key="11">
    <source>
        <dbReference type="EMBL" id="AKJ28982.1"/>
    </source>
</evidence>
<name>A0A0G3BI01_9BURK</name>
<evidence type="ECO:0000256" key="6">
    <source>
        <dbReference type="ARBA" id="ARBA00023186"/>
    </source>
</evidence>
<keyword evidence="4 9" id="KW-1133">Transmembrane helix</keyword>
<keyword evidence="12" id="KW-1185">Reference proteome</keyword>
<evidence type="ECO:0000256" key="7">
    <source>
        <dbReference type="ARBA" id="ARBA00024197"/>
    </source>
</evidence>
<dbReference type="SUPFAM" id="SSF48452">
    <property type="entry name" value="TPR-like"/>
    <property type="match status" value="1"/>
</dbReference>
<dbReference type="InterPro" id="IPR026039">
    <property type="entry name" value="YfgM"/>
</dbReference>
<gene>
    <name evidence="11" type="ORF">AAW51_2291</name>
</gene>
<dbReference type="AlphaFoldDB" id="A0A0G3BI01"/>
<keyword evidence="2" id="KW-1003">Cell membrane</keyword>
<sequence>MATHLDFEEQEQLEQFKHFWKQYGNLITWVLILVLGGFAAWNGWNYWQRDQAIKASALFDQLDQAAQAGDADKVQRAFDDIKERHPRTVYAQQSGLLAAKTLQEKGKTDAAKAALTWVADNAGEDEYRAIARLRLAALLIDQKAYDDALKLVNSSMPEEFAALAADRRGDVLLAQGKKAEAQAEYEKAYKTMPESLDYRRLVEAKLTSLGAAPAPDAAASAAP</sequence>
<evidence type="ECO:0000256" key="5">
    <source>
        <dbReference type="ARBA" id="ARBA00023136"/>
    </source>
</evidence>
<keyword evidence="3 9" id="KW-0812">Transmembrane</keyword>
<comment type="subcellular location">
    <subcellularLocation>
        <location evidence="1">Cell membrane</location>
        <topology evidence="1">Single-pass type II membrane protein</topology>
    </subcellularLocation>
</comment>
<reference evidence="11 12" key="1">
    <citation type="submission" date="2015-05" db="EMBL/GenBank/DDBJ databases">
        <authorList>
            <person name="Tang B."/>
            <person name="Yu Y."/>
        </authorList>
    </citation>
    <scope>NUCLEOTIDE SEQUENCE [LARGE SCALE GENOMIC DNA]</scope>
    <source>
        <strain evidence="11 12">DSM 7029</strain>
    </source>
</reference>
<dbReference type="Gene3D" id="1.25.40.10">
    <property type="entry name" value="Tetratricopeptide repeat domain"/>
    <property type="match status" value="1"/>
</dbReference>
<dbReference type="PATRIC" id="fig|413882.6.peg.2399"/>